<comment type="caution">
    <text evidence="2">The sequence shown here is derived from an EMBL/GenBank/DDBJ whole genome shotgun (WGS) entry which is preliminary data.</text>
</comment>
<evidence type="ECO:0000313" key="3">
    <source>
        <dbReference type="Proteomes" id="UP000238392"/>
    </source>
</evidence>
<proteinExistence type="predicted"/>
<dbReference type="InterPro" id="IPR000182">
    <property type="entry name" value="GNAT_dom"/>
</dbReference>
<dbReference type="PROSITE" id="PS51186">
    <property type="entry name" value="GNAT"/>
    <property type="match status" value="1"/>
</dbReference>
<keyword evidence="2" id="KW-0808">Transferase</keyword>
<dbReference type="AlphaFoldDB" id="A0A2T0X064"/>
<keyword evidence="3" id="KW-1185">Reference proteome</keyword>
<dbReference type="Proteomes" id="UP000238392">
    <property type="component" value="Unassembled WGS sequence"/>
</dbReference>
<protein>
    <submittedName>
        <fullName evidence="2">Ribosomal-protein-alanine N-acetyltransferase</fullName>
    </submittedName>
</protein>
<evidence type="ECO:0000259" key="1">
    <source>
        <dbReference type="PROSITE" id="PS51186"/>
    </source>
</evidence>
<feature type="domain" description="N-acetyltransferase" evidence="1">
    <location>
        <begin position="1"/>
        <end position="142"/>
    </location>
</feature>
<dbReference type="InterPro" id="IPR016181">
    <property type="entry name" value="Acyl_CoA_acyltransferase"/>
</dbReference>
<evidence type="ECO:0000313" key="2">
    <source>
        <dbReference type="EMBL" id="PRY92330.1"/>
    </source>
</evidence>
<sequence>MSAAPLNSATLAVLHRKGMHDLRPWSEAEFDSFLAHDACFVCGDDRGFALGRVIAGEAELLTIVTDPDHRKKGLGRANLREFHQRAQEMGAEMGFLEVMAENTAAITLYLAEGWEKAGVRKAYYHLQDGRKADALVMTRTFAF</sequence>
<dbReference type="Gene3D" id="3.40.630.30">
    <property type="match status" value="1"/>
</dbReference>
<organism evidence="2 3">
    <name type="scientific">Donghicola tyrosinivorans</name>
    <dbReference type="NCBI Taxonomy" id="1652492"/>
    <lineage>
        <taxon>Bacteria</taxon>
        <taxon>Pseudomonadati</taxon>
        <taxon>Pseudomonadota</taxon>
        <taxon>Alphaproteobacteria</taxon>
        <taxon>Rhodobacterales</taxon>
        <taxon>Roseobacteraceae</taxon>
        <taxon>Donghicola</taxon>
    </lineage>
</organism>
<dbReference type="EMBL" id="PVTQ01000002">
    <property type="protein sequence ID" value="PRY92330.1"/>
    <property type="molecule type" value="Genomic_DNA"/>
</dbReference>
<dbReference type="GO" id="GO:0016747">
    <property type="term" value="F:acyltransferase activity, transferring groups other than amino-acyl groups"/>
    <property type="evidence" value="ECO:0007669"/>
    <property type="project" value="InterPro"/>
</dbReference>
<dbReference type="RefSeq" id="WP_245888447.1">
    <property type="nucleotide sequence ID" value="NZ_PVTQ01000002.1"/>
</dbReference>
<accession>A0A2T0X064</accession>
<dbReference type="Pfam" id="PF00583">
    <property type="entry name" value="Acetyltransf_1"/>
    <property type="match status" value="1"/>
</dbReference>
<dbReference type="SUPFAM" id="SSF55729">
    <property type="entry name" value="Acyl-CoA N-acyltransferases (Nat)"/>
    <property type="match status" value="1"/>
</dbReference>
<reference evidence="2 3" key="1">
    <citation type="submission" date="2018-03" db="EMBL/GenBank/DDBJ databases">
        <title>Genomic Encyclopedia of Archaeal and Bacterial Type Strains, Phase II (KMG-II): from individual species to whole genera.</title>
        <authorList>
            <person name="Goeker M."/>
        </authorList>
    </citation>
    <scope>NUCLEOTIDE SEQUENCE [LARGE SCALE GENOMIC DNA]</scope>
    <source>
        <strain evidence="2 3">DSM 100212</strain>
    </source>
</reference>
<name>A0A2T0X064_9RHOB</name>
<dbReference type="CDD" id="cd04301">
    <property type="entry name" value="NAT_SF"/>
    <property type="match status" value="1"/>
</dbReference>
<gene>
    <name evidence="2" type="ORF">CLV74_102245</name>
</gene>